<dbReference type="AlphaFoldDB" id="A0A1F5EI88"/>
<keyword evidence="1" id="KW-1133">Transmembrane helix</keyword>
<evidence type="ECO:0000313" key="3">
    <source>
        <dbReference type="Proteomes" id="UP000179003"/>
    </source>
</evidence>
<name>A0A1F5EI88_9BACT</name>
<evidence type="ECO:0000256" key="1">
    <source>
        <dbReference type="SAM" id="Phobius"/>
    </source>
</evidence>
<organism evidence="2 3">
    <name type="scientific">Candidatus Campbellbacteria bacterium RIFOXYC2_FULL_35_25</name>
    <dbReference type="NCBI Taxonomy" id="1797582"/>
    <lineage>
        <taxon>Bacteria</taxon>
        <taxon>Candidatus Campbelliibacteriota</taxon>
    </lineage>
</organism>
<proteinExistence type="predicted"/>
<dbReference type="Proteomes" id="UP000179003">
    <property type="component" value="Unassembled WGS sequence"/>
</dbReference>
<gene>
    <name evidence="2" type="ORF">A2442_01940</name>
</gene>
<dbReference type="STRING" id="1797582.A2442_01940"/>
<feature type="transmembrane region" description="Helical" evidence="1">
    <location>
        <begin position="12"/>
        <end position="37"/>
    </location>
</feature>
<keyword evidence="1" id="KW-0812">Transmembrane</keyword>
<dbReference type="EMBL" id="MFAE01000008">
    <property type="protein sequence ID" value="OGD67137.1"/>
    <property type="molecule type" value="Genomic_DNA"/>
</dbReference>
<protein>
    <submittedName>
        <fullName evidence="2">Uncharacterized protein</fullName>
    </submittedName>
</protein>
<evidence type="ECO:0000313" key="2">
    <source>
        <dbReference type="EMBL" id="OGD67137.1"/>
    </source>
</evidence>
<keyword evidence="1" id="KW-0472">Membrane</keyword>
<comment type="caution">
    <text evidence="2">The sequence shown here is derived from an EMBL/GenBank/DDBJ whole genome shotgun (WGS) entry which is preliminary data.</text>
</comment>
<accession>A0A1F5EI88</accession>
<sequence>MLKNIDKTKGSGFVELIIGLSIIFVALTSVVSSYNFFFKVAKNNTKVIKAEFLLEEGVEVLKFVRDSDWTNISSLSSGSDYYLSFDGSLWSVSNTNVYIDDTYERKFVISDVYRDVDDNIAGMGALDIGTKDIEVFVSWLSSGATSTRSINIILTDLFSE</sequence>
<reference evidence="2 3" key="1">
    <citation type="journal article" date="2016" name="Nat. Commun.">
        <title>Thousands of microbial genomes shed light on interconnected biogeochemical processes in an aquifer system.</title>
        <authorList>
            <person name="Anantharaman K."/>
            <person name="Brown C.T."/>
            <person name="Hug L.A."/>
            <person name="Sharon I."/>
            <person name="Castelle C.J."/>
            <person name="Probst A.J."/>
            <person name="Thomas B.C."/>
            <person name="Singh A."/>
            <person name="Wilkins M.J."/>
            <person name="Karaoz U."/>
            <person name="Brodie E.L."/>
            <person name="Williams K.H."/>
            <person name="Hubbard S.S."/>
            <person name="Banfield J.F."/>
        </authorList>
    </citation>
    <scope>NUCLEOTIDE SEQUENCE [LARGE SCALE GENOMIC DNA]</scope>
</reference>